<protein>
    <submittedName>
        <fullName evidence="2">STAS domain-containing protein</fullName>
    </submittedName>
</protein>
<dbReference type="InterPro" id="IPR002645">
    <property type="entry name" value="STAS_dom"/>
</dbReference>
<name>A0A931IC39_9NOCA</name>
<organism evidence="2 3">
    <name type="scientific">Nocardia bovistercoris</name>
    <dbReference type="NCBI Taxonomy" id="2785916"/>
    <lineage>
        <taxon>Bacteria</taxon>
        <taxon>Bacillati</taxon>
        <taxon>Actinomycetota</taxon>
        <taxon>Actinomycetes</taxon>
        <taxon>Mycobacteriales</taxon>
        <taxon>Nocardiaceae</taxon>
        <taxon>Nocardia</taxon>
    </lineage>
</organism>
<evidence type="ECO:0000313" key="3">
    <source>
        <dbReference type="Proteomes" id="UP000655751"/>
    </source>
</evidence>
<evidence type="ECO:0000259" key="1">
    <source>
        <dbReference type="PROSITE" id="PS50801"/>
    </source>
</evidence>
<dbReference type="InterPro" id="IPR058548">
    <property type="entry name" value="MlaB-like_STAS"/>
</dbReference>
<dbReference type="InterPro" id="IPR036513">
    <property type="entry name" value="STAS_dom_sf"/>
</dbReference>
<dbReference type="AlphaFoldDB" id="A0A931IC39"/>
<evidence type="ECO:0000313" key="2">
    <source>
        <dbReference type="EMBL" id="MBH0777115.1"/>
    </source>
</evidence>
<dbReference type="CDD" id="cd07043">
    <property type="entry name" value="STAS_anti-anti-sigma_factors"/>
    <property type="match status" value="1"/>
</dbReference>
<dbReference type="RefSeq" id="WP_196149434.1">
    <property type="nucleotide sequence ID" value="NZ_JADMLG010000004.1"/>
</dbReference>
<keyword evidence="3" id="KW-1185">Reference proteome</keyword>
<dbReference type="EMBL" id="JADMLG010000004">
    <property type="protein sequence ID" value="MBH0777115.1"/>
    <property type="molecule type" value="Genomic_DNA"/>
</dbReference>
<sequence>MSILSSTQFTDSDARADLADRIHVSVTAPSDTVALCAVAGEVDVCTADILRGALLGAVDSGVPIVVVDLSRVLFFGVAGLHVLVQACALLGEAGRTLRLVTGPRCVDRVLEVAGVGSGFERVPDLAAAVLT</sequence>
<dbReference type="PANTHER" id="PTHR33495:SF2">
    <property type="entry name" value="ANTI-SIGMA FACTOR ANTAGONIST TM_1081-RELATED"/>
    <property type="match status" value="1"/>
</dbReference>
<dbReference type="Pfam" id="PF13466">
    <property type="entry name" value="STAS_2"/>
    <property type="match status" value="1"/>
</dbReference>
<reference evidence="2" key="1">
    <citation type="submission" date="2020-11" db="EMBL/GenBank/DDBJ databases">
        <title>Nocardia NEAU-351.nov., a novel actinomycete isolated from the cow dung.</title>
        <authorList>
            <person name="Zhang X."/>
        </authorList>
    </citation>
    <scope>NUCLEOTIDE SEQUENCE</scope>
    <source>
        <strain evidence="2">NEAU-351</strain>
    </source>
</reference>
<dbReference type="Proteomes" id="UP000655751">
    <property type="component" value="Unassembled WGS sequence"/>
</dbReference>
<dbReference type="GO" id="GO:0043856">
    <property type="term" value="F:anti-sigma factor antagonist activity"/>
    <property type="evidence" value="ECO:0007669"/>
    <property type="project" value="TreeGrafter"/>
</dbReference>
<proteinExistence type="predicted"/>
<dbReference type="Gene3D" id="3.30.750.24">
    <property type="entry name" value="STAS domain"/>
    <property type="match status" value="1"/>
</dbReference>
<dbReference type="PANTHER" id="PTHR33495">
    <property type="entry name" value="ANTI-SIGMA FACTOR ANTAGONIST TM_1081-RELATED-RELATED"/>
    <property type="match status" value="1"/>
</dbReference>
<accession>A0A931IC39</accession>
<dbReference type="SUPFAM" id="SSF52091">
    <property type="entry name" value="SpoIIaa-like"/>
    <property type="match status" value="1"/>
</dbReference>
<dbReference type="PROSITE" id="PS50801">
    <property type="entry name" value="STAS"/>
    <property type="match status" value="1"/>
</dbReference>
<gene>
    <name evidence="2" type="ORF">IT779_12565</name>
</gene>
<comment type="caution">
    <text evidence="2">The sequence shown here is derived from an EMBL/GenBank/DDBJ whole genome shotgun (WGS) entry which is preliminary data.</text>
</comment>
<feature type="domain" description="STAS" evidence="1">
    <location>
        <begin position="33"/>
        <end position="131"/>
    </location>
</feature>